<sequence>MFKQANAEFAMMDLRCFIFLQRNVQPGSQLNGGEMQNSTQQYY</sequence>
<reference evidence="1" key="2">
    <citation type="journal article" date="2015" name="Fish Shellfish Immunol.">
        <title>Early steps in the European eel (Anguilla anguilla)-Vibrio vulnificus interaction in the gills: Role of the RtxA13 toxin.</title>
        <authorList>
            <person name="Callol A."/>
            <person name="Pajuelo D."/>
            <person name="Ebbesson L."/>
            <person name="Teles M."/>
            <person name="MacKenzie S."/>
            <person name="Amaro C."/>
        </authorList>
    </citation>
    <scope>NUCLEOTIDE SEQUENCE</scope>
</reference>
<proteinExistence type="predicted"/>
<accession>A0A0E9R998</accession>
<reference evidence="1" key="1">
    <citation type="submission" date="2014-11" db="EMBL/GenBank/DDBJ databases">
        <authorList>
            <person name="Amaro Gonzalez C."/>
        </authorList>
    </citation>
    <scope>NUCLEOTIDE SEQUENCE</scope>
</reference>
<evidence type="ECO:0000313" key="1">
    <source>
        <dbReference type="EMBL" id="JAH25342.1"/>
    </source>
</evidence>
<protein>
    <submittedName>
        <fullName evidence="1">Uncharacterized protein</fullName>
    </submittedName>
</protein>
<dbReference type="AlphaFoldDB" id="A0A0E9R998"/>
<name>A0A0E9R998_ANGAN</name>
<organism evidence="1">
    <name type="scientific">Anguilla anguilla</name>
    <name type="common">European freshwater eel</name>
    <name type="synonym">Muraena anguilla</name>
    <dbReference type="NCBI Taxonomy" id="7936"/>
    <lineage>
        <taxon>Eukaryota</taxon>
        <taxon>Metazoa</taxon>
        <taxon>Chordata</taxon>
        <taxon>Craniata</taxon>
        <taxon>Vertebrata</taxon>
        <taxon>Euteleostomi</taxon>
        <taxon>Actinopterygii</taxon>
        <taxon>Neopterygii</taxon>
        <taxon>Teleostei</taxon>
        <taxon>Anguilliformes</taxon>
        <taxon>Anguillidae</taxon>
        <taxon>Anguilla</taxon>
    </lineage>
</organism>
<dbReference type="EMBL" id="GBXM01083235">
    <property type="protein sequence ID" value="JAH25342.1"/>
    <property type="molecule type" value="Transcribed_RNA"/>
</dbReference>